<evidence type="ECO:0000313" key="2">
    <source>
        <dbReference type="Proteomes" id="UP001056120"/>
    </source>
</evidence>
<comment type="caution">
    <text evidence="1">The sequence shown here is derived from an EMBL/GenBank/DDBJ whole genome shotgun (WGS) entry which is preliminary data.</text>
</comment>
<name>A0ACB9I1L3_9ASTR</name>
<sequence>MAELKKIQERKAVILLREQQIQWHARQLDTLKQEMREEWTDALISQGEDADYLEKLSNKEIYRAFMGQQGYDGLPEGYRREWKEARSHELYEPASLICQSQEGRGREIGEDKIKEWVNTQTDDIKQKKTKPTPSSTPSLSNNLPLSLLDLPPLHPKSPNPFTQLLLINSLPRRKPNLQPQQNIQKKLLPGSIAIKINGLRFLGEGQRIMELGEAHEPENECGRHLLLVIKHHFNPSKDVIGQKMRCSSKAIFSMPSKDIKSLSELPLDNPSKDPRGYETARIVTHMQKLQQQQQTTAADSTILLLTNKLLRIRLASQQHQTLDVADRQIINIFDFATDTSATTLTHLSAEGMLLVKMIKDKPLLKSPTKIPKKSFDLNITICCSLSFSCLLIVV</sequence>
<reference evidence="2" key="1">
    <citation type="journal article" date="2022" name="Mol. Ecol. Resour.">
        <title>The genomes of chicory, endive, great burdock and yacon provide insights into Asteraceae palaeo-polyploidization history and plant inulin production.</title>
        <authorList>
            <person name="Fan W."/>
            <person name="Wang S."/>
            <person name="Wang H."/>
            <person name="Wang A."/>
            <person name="Jiang F."/>
            <person name="Liu H."/>
            <person name="Zhao H."/>
            <person name="Xu D."/>
            <person name="Zhang Y."/>
        </authorList>
    </citation>
    <scope>NUCLEOTIDE SEQUENCE [LARGE SCALE GENOMIC DNA]</scope>
    <source>
        <strain evidence="2">cv. Yunnan</strain>
    </source>
</reference>
<gene>
    <name evidence="1" type="ORF">L1987_30213</name>
</gene>
<proteinExistence type="predicted"/>
<dbReference type="EMBL" id="CM042027">
    <property type="protein sequence ID" value="KAI3802088.1"/>
    <property type="molecule type" value="Genomic_DNA"/>
</dbReference>
<dbReference type="Proteomes" id="UP001056120">
    <property type="component" value="Linkage Group LG10"/>
</dbReference>
<accession>A0ACB9I1L3</accession>
<organism evidence="1 2">
    <name type="scientific">Smallanthus sonchifolius</name>
    <dbReference type="NCBI Taxonomy" id="185202"/>
    <lineage>
        <taxon>Eukaryota</taxon>
        <taxon>Viridiplantae</taxon>
        <taxon>Streptophyta</taxon>
        <taxon>Embryophyta</taxon>
        <taxon>Tracheophyta</taxon>
        <taxon>Spermatophyta</taxon>
        <taxon>Magnoliopsida</taxon>
        <taxon>eudicotyledons</taxon>
        <taxon>Gunneridae</taxon>
        <taxon>Pentapetalae</taxon>
        <taxon>asterids</taxon>
        <taxon>campanulids</taxon>
        <taxon>Asterales</taxon>
        <taxon>Asteraceae</taxon>
        <taxon>Asteroideae</taxon>
        <taxon>Heliantheae alliance</taxon>
        <taxon>Millerieae</taxon>
        <taxon>Smallanthus</taxon>
    </lineage>
</organism>
<reference evidence="1 2" key="2">
    <citation type="journal article" date="2022" name="Mol. Ecol. Resour.">
        <title>The genomes of chicory, endive, great burdock and yacon provide insights into Asteraceae paleo-polyploidization history and plant inulin production.</title>
        <authorList>
            <person name="Fan W."/>
            <person name="Wang S."/>
            <person name="Wang H."/>
            <person name="Wang A."/>
            <person name="Jiang F."/>
            <person name="Liu H."/>
            <person name="Zhao H."/>
            <person name="Xu D."/>
            <person name="Zhang Y."/>
        </authorList>
    </citation>
    <scope>NUCLEOTIDE SEQUENCE [LARGE SCALE GENOMIC DNA]</scope>
    <source>
        <strain evidence="2">cv. Yunnan</strain>
        <tissue evidence="1">Leaves</tissue>
    </source>
</reference>
<protein>
    <submittedName>
        <fullName evidence="1">Uncharacterized protein</fullName>
    </submittedName>
</protein>
<keyword evidence="2" id="KW-1185">Reference proteome</keyword>
<evidence type="ECO:0000313" key="1">
    <source>
        <dbReference type="EMBL" id="KAI3802088.1"/>
    </source>
</evidence>